<evidence type="ECO:0000313" key="12">
    <source>
        <dbReference type="Proteomes" id="UP000059419"/>
    </source>
</evidence>
<evidence type="ECO:0000256" key="8">
    <source>
        <dbReference type="ARBA" id="ARBA00038436"/>
    </source>
</evidence>
<keyword evidence="3" id="KW-1003">Cell membrane</keyword>
<feature type="domain" description="Tripartite ATP-independent periplasmic transporters DctQ component" evidence="10">
    <location>
        <begin position="26"/>
        <end position="153"/>
    </location>
</feature>
<evidence type="ECO:0000259" key="10">
    <source>
        <dbReference type="Pfam" id="PF04290"/>
    </source>
</evidence>
<dbReference type="GO" id="GO:0015740">
    <property type="term" value="P:C4-dicarboxylate transport"/>
    <property type="evidence" value="ECO:0007669"/>
    <property type="project" value="TreeGrafter"/>
</dbReference>
<keyword evidence="7 9" id="KW-0472">Membrane</keyword>
<dbReference type="PATRIC" id="fig|1619313.3.peg.590"/>
<dbReference type="KEGG" id="ege:EM595_0568"/>
<comment type="function">
    <text evidence="9">Part of the tripartite ATP-independent periplasmic (TRAP) transport system.</text>
</comment>
<keyword evidence="5 9" id="KW-0812">Transmembrane</keyword>
<evidence type="ECO:0000256" key="2">
    <source>
        <dbReference type="ARBA" id="ARBA00022448"/>
    </source>
</evidence>
<feature type="transmembrane region" description="Helical" evidence="9">
    <location>
        <begin position="50"/>
        <end position="71"/>
    </location>
</feature>
<evidence type="ECO:0000256" key="6">
    <source>
        <dbReference type="ARBA" id="ARBA00022989"/>
    </source>
</evidence>
<dbReference type="InterPro" id="IPR055348">
    <property type="entry name" value="DctQ"/>
</dbReference>
<feature type="transmembrane region" description="Helical" evidence="9">
    <location>
        <begin position="92"/>
        <end position="112"/>
    </location>
</feature>
<reference evidence="12" key="1">
    <citation type="submission" date="2015-11" db="EMBL/GenBank/DDBJ databases">
        <authorList>
            <person name="Blom J."/>
        </authorList>
    </citation>
    <scope>NUCLEOTIDE SEQUENCE [LARGE SCALE GENOMIC DNA]</scope>
</reference>
<comment type="subunit">
    <text evidence="9">The complex comprises the extracytoplasmic solute receptor protein and the two transmembrane proteins.</text>
</comment>
<evidence type="ECO:0000256" key="3">
    <source>
        <dbReference type="ARBA" id="ARBA00022475"/>
    </source>
</evidence>
<dbReference type="GO" id="GO:0005886">
    <property type="term" value="C:plasma membrane"/>
    <property type="evidence" value="ECO:0007669"/>
    <property type="project" value="UniProtKB-SubCell"/>
</dbReference>
<dbReference type="AlphaFoldDB" id="A0A0U5L133"/>
<evidence type="ECO:0000256" key="7">
    <source>
        <dbReference type="ARBA" id="ARBA00023136"/>
    </source>
</evidence>
<evidence type="ECO:0000256" key="5">
    <source>
        <dbReference type="ARBA" id="ARBA00022692"/>
    </source>
</evidence>
<dbReference type="Proteomes" id="UP000059419">
    <property type="component" value="Chromosome 1"/>
</dbReference>
<dbReference type="OrthoDB" id="4964541at2"/>
<dbReference type="STRING" id="1619313.EM595_0568"/>
<keyword evidence="4 9" id="KW-0997">Cell inner membrane</keyword>
<keyword evidence="12" id="KW-1185">Reference proteome</keyword>
<dbReference type="EMBL" id="LN907827">
    <property type="protein sequence ID" value="CUU22805.1"/>
    <property type="molecule type" value="Genomic_DNA"/>
</dbReference>
<dbReference type="InterPro" id="IPR007387">
    <property type="entry name" value="TRAP_DctQ"/>
</dbReference>
<protein>
    <recommendedName>
        <fullName evidence="9">TRAP transporter small permease protein</fullName>
    </recommendedName>
</protein>
<accession>A0A0U5L133</accession>
<comment type="similarity">
    <text evidence="8 9">Belongs to the TRAP transporter small permease family.</text>
</comment>
<evidence type="ECO:0000256" key="1">
    <source>
        <dbReference type="ARBA" id="ARBA00004429"/>
    </source>
</evidence>
<organism evidence="11 12">
    <name type="scientific">Duffyella gerundensis</name>
    <dbReference type="NCBI Taxonomy" id="1619313"/>
    <lineage>
        <taxon>Bacteria</taxon>
        <taxon>Pseudomonadati</taxon>
        <taxon>Pseudomonadota</taxon>
        <taxon>Gammaproteobacteria</taxon>
        <taxon>Enterobacterales</taxon>
        <taxon>Erwiniaceae</taxon>
        <taxon>Duffyella</taxon>
    </lineage>
</organism>
<evidence type="ECO:0000313" key="11">
    <source>
        <dbReference type="EMBL" id="CUU22805.1"/>
    </source>
</evidence>
<dbReference type="PANTHER" id="PTHR35011:SF11">
    <property type="entry name" value="TRAP TRANSPORTER SMALL PERMEASE PROTEIN"/>
    <property type="match status" value="1"/>
</dbReference>
<keyword evidence="2 9" id="KW-0813">Transport</keyword>
<comment type="subcellular location">
    <subcellularLocation>
        <location evidence="1 9">Cell inner membrane</location>
        <topology evidence="1 9">Multi-pass membrane protein</topology>
    </subcellularLocation>
</comment>
<dbReference type="Pfam" id="PF04290">
    <property type="entry name" value="DctQ"/>
    <property type="match status" value="1"/>
</dbReference>
<gene>
    <name evidence="11" type="primary">dctQ</name>
    <name evidence="11" type="ORF">EM595_0568</name>
</gene>
<feature type="transmembrane region" description="Helical" evidence="9">
    <location>
        <begin position="132"/>
        <end position="153"/>
    </location>
</feature>
<sequence>MTSYCRLMDGLYLLCMVVAGIALLIMVSVIPVGIFARYVLDGALSWPEPVAIVCMIIFTFLGAPVGLRAGTHICVSMLTDRLPAPLQRAARILCDLLMLAFCVMLFQSSFSLCEAMWSQAQASLPAVTYGQMYLPIPLGTLITLLFVIERLFAGEQTARPVVMLGGTH</sequence>
<proteinExistence type="inferred from homology"/>
<dbReference type="PANTHER" id="PTHR35011">
    <property type="entry name" value="2,3-DIKETO-L-GULONATE TRAP TRANSPORTER SMALL PERMEASE PROTEIN YIAM"/>
    <property type="match status" value="1"/>
</dbReference>
<name>A0A0U5L133_9GAMM</name>
<evidence type="ECO:0000256" key="9">
    <source>
        <dbReference type="RuleBase" id="RU369079"/>
    </source>
</evidence>
<dbReference type="RefSeq" id="WP_067427683.1">
    <property type="nucleotide sequence ID" value="NZ_CP072598.1"/>
</dbReference>
<feature type="transmembrane region" description="Helical" evidence="9">
    <location>
        <begin position="12"/>
        <end position="38"/>
    </location>
</feature>
<evidence type="ECO:0000256" key="4">
    <source>
        <dbReference type="ARBA" id="ARBA00022519"/>
    </source>
</evidence>
<dbReference type="GO" id="GO:0022857">
    <property type="term" value="F:transmembrane transporter activity"/>
    <property type="evidence" value="ECO:0007669"/>
    <property type="project" value="UniProtKB-UniRule"/>
</dbReference>
<keyword evidence="6 9" id="KW-1133">Transmembrane helix</keyword>